<accession>A0A917Q227</accession>
<reference evidence="1" key="2">
    <citation type="submission" date="2020-09" db="EMBL/GenBank/DDBJ databases">
        <authorList>
            <person name="Sun Q."/>
            <person name="Ohkuma M."/>
        </authorList>
    </citation>
    <scope>NUCLEOTIDE SEQUENCE</scope>
    <source>
        <strain evidence="1">JCM 12580</strain>
    </source>
</reference>
<sequence>MKPIEIEKVQQLLETFINRDVYVHLETTNGAYASHFNDKAYNVGAYIRNAKVGVLQAKIIGSGNSYRVGLKTGIGWVYAEGLTDWTLHNEQQLLLAGHDREGRLMVALHISETPLGK</sequence>
<dbReference type="SUPFAM" id="SSF89442">
    <property type="entry name" value="Hypothetical protein YojF"/>
    <property type="match status" value="1"/>
</dbReference>
<evidence type="ECO:0000313" key="2">
    <source>
        <dbReference type="Proteomes" id="UP000658382"/>
    </source>
</evidence>
<dbReference type="InterPro" id="IPR014934">
    <property type="entry name" value="DUF1806"/>
</dbReference>
<dbReference type="RefSeq" id="WP_188634105.1">
    <property type="nucleotide sequence ID" value="NZ_BMNQ01000071.1"/>
</dbReference>
<reference evidence="1" key="1">
    <citation type="journal article" date="2014" name="Int. J. Syst. Evol. Microbiol.">
        <title>Complete genome sequence of Corynebacterium casei LMG S-19264T (=DSM 44701T), isolated from a smear-ripened cheese.</title>
        <authorList>
            <consortium name="US DOE Joint Genome Institute (JGI-PGF)"/>
            <person name="Walter F."/>
            <person name="Albersmeier A."/>
            <person name="Kalinowski J."/>
            <person name="Ruckert C."/>
        </authorList>
    </citation>
    <scope>NUCLEOTIDE SEQUENCE</scope>
    <source>
        <strain evidence="1">JCM 12580</strain>
    </source>
</reference>
<dbReference type="EMBL" id="BMNQ01000071">
    <property type="protein sequence ID" value="GGK06958.1"/>
    <property type="molecule type" value="Genomic_DNA"/>
</dbReference>
<dbReference type="InterPro" id="IPR036492">
    <property type="entry name" value="YojF_sf"/>
</dbReference>
<evidence type="ECO:0000313" key="1">
    <source>
        <dbReference type="EMBL" id="GGK06958.1"/>
    </source>
</evidence>
<evidence type="ECO:0008006" key="3">
    <source>
        <dbReference type="Google" id="ProtNLM"/>
    </source>
</evidence>
<gene>
    <name evidence="1" type="ORF">GCM10007063_31880</name>
</gene>
<dbReference type="Gene3D" id="2.70.180.10">
    <property type="entry name" value="Hypothetical protein YojF"/>
    <property type="match status" value="1"/>
</dbReference>
<organism evidence="1 2">
    <name type="scientific">Lentibacillus kapialis</name>
    <dbReference type="NCBI Taxonomy" id="340214"/>
    <lineage>
        <taxon>Bacteria</taxon>
        <taxon>Bacillati</taxon>
        <taxon>Bacillota</taxon>
        <taxon>Bacilli</taxon>
        <taxon>Bacillales</taxon>
        <taxon>Bacillaceae</taxon>
        <taxon>Lentibacillus</taxon>
    </lineage>
</organism>
<dbReference type="Pfam" id="PF08830">
    <property type="entry name" value="DUF1806"/>
    <property type="match status" value="1"/>
</dbReference>
<comment type="caution">
    <text evidence="1">The sequence shown here is derived from an EMBL/GenBank/DDBJ whole genome shotgun (WGS) entry which is preliminary data.</text>
</comment>
<keyword evidence="2" id="KW-1185">Reference proteome</keyword>
<dbReference type="Proteomes" id="UP000658382">
    <property type="component" value="Unassembled WGS sequence"/>
</dbReference>
<protein>
    <recommendedName>
        <fullName evidence="3">DUF1806 family protein</fullName>
    </recommendedName>
</protein>
<proteinExistence type="predicted"/>
<dbReference type="AlphaFoldDB" id="A0A917Q227"/>
<name>A0A917Q227_9BACI</name>